<feature type="domain" description="AMP-binding enzyme C-terminal" evidence="2">
    <location>
        <begin position="39"/>
        <end position="66"/>
    </location>
</feature>
<proteinExistence type="inferred from homology"/>
<dbReference type="InterPro" id="IPR045851">
    <property type="entry name" value="AMP-bd_C_sf"/>
</dbReference>
<dbReference type="PANTHER" id="PTHR43201">
    <property type="entry name" value="ACYL-COA SYNTHETASE"/>
    <property type="match status" value="1"/>
</dbReference>
<dbReference type="OrthoDB" id="2962993at2759"/>
<dbReference type="Gene3D" id="3.30.300.30">
    <property type="match status" value="1"/>
</dbReference>
<evidence type="ECO:0000256" key="1">
    <source>
        <dbReference type="ARBA" id="ARBA00006432"/>
    </source>
</evidence>
<organism evidence="3 4">
    <name type="scientific">Desmophyllum pertusum</name>
    <dbReference type="NCBI Taxonomy" id="174260"/>
    <lineage>
        <taxon>Eukaryota</taxon>
        <taxon>Metazoa</taxon>
        <taxon>Cnidaria</taxon>
        <taxon>Anthozoa</taxon>
        <taxon>Hexacorallia</taxon>
        <taxon>Scleractinia</taxon>
        <taxon>Caryophylliina</taxon>
        <taxon>Caryophylliidae</taxon>
        <taxon>Desmophyllum</taxon>
    </lineage>
</organism>
<evidence type="ECO:0000259" key="2">
    <source>
        <dbReference type="Pfam" id="PF13193"/>
    </source>
</evidence>
<evidence type="ECO:0000313" key="4">
    <source>
        <dbReference type="Proteomes" id="UP001163046"/>
    </source>
</evidence>
<evidence type="ECO:0000313" key="3">
    <source>
        <dbReference type="EMBL" id="KAJ7346446.1"/>
    </source>
</evidence>
<dbReference type="SUPFAM" id="SSF56801">
    <property type="entry name" value="Acetyl-CoA synthetase-like"/>
    <property type="match status" value="1"/>
</dbReference>
<comment type="similarity">
    <text evidence="1">Belongs to the ATP-dependent AMP-binding enzyme family.</text>
</comment>
<dbReference type="AlphaFoldDB" id="A0A9W9YGY8"/>
<comment type="caution">
    <text evidence="3">The sequence shown here is derived from an EMBL/GenBank/DDBJ whole genome shotgun (WGS) entry which is preliminary data.</text>
</comment>
<sequence>MAGLKTGDTAAYKDGVYRILGRTSVDIIKSGGYKISALEVERHLLAHDDITDCAVLGKPDPVWGERSGGNSHCVSRQGMDSVSLYHS</sequence>
<reference evidence="3" key="1">
    <citation type="submission" date="2023-01" db="EMBL/GenBank/DDBJ databases">
        <title>Genome assembly of the deep-sea coral Lophelia pertusa.</title>
        <authorList>
            <person name="Herrera S."/>
            <person name="Cordes E."/>
        </authorList>
    </citation>
    <scope>NUCLEOTIDE SEQUENCE</scope>
    <source>
        <strain evidence="3">USNM1676648</strain>
        <tissue evidence="3">Polyp</tissue>
    </source>
</reference>
<accession>A0A9W9YGY8</accession>
<dbReference type="GO" id="GO:0006631">
    <property type="term" value="P:fatty acid metabolic process"/>
    <property type="evidence" value="ECO:0007669"/>
    <property type="project" value="TreeGrafter"/>
</dbReference>
<protein>
    <submittedName>
        <fullName evidence="3">Acyl-CoA synthetase member 3, mitochondrial</fullName>
    </submittedName>
</protein>
<gene>
    <name evidence="3" type="primary">ACSF3_3</name>
    <name evidence="3" type="ORF">OS493_040270</name>
</gene>
<dbReference type="PANTHER" id="PTHR43201:SF8">
    <property type="entry name" value="ACYL-COA SYNTHETASE FAMILY MEMBER 3"/>
    <property type="match status" value="1"/>
</dbReference>
<keyword evidence="4" id="KW-1185">Reference proteome</keyword>
<dbReference type="InterPro" id="IPR025110">
    <property type="entry name" value="AMP-bd_C"/>
</dbReference>
<dbReference type="EMBL" id="MU827629">
    <property type="protein sequence ID" value="KAJ7346446.1"/>
    <property type="molecule type" value="Genomic_DNA"/>
</dbReference>
<dbReference type="Pfam" id="PF13193">
    <property type="entry name" value="AMP-binding_C"/>
    <property type="match status" value="1"/>
</dbReference>
<dbReference type="Proteomes" id="UP001163046">
    <property type="component" value="Unassembled WGS sequence"/>
</dbReference>
<name>A0A9W9YGY8_9CNID</name>
<dbReference type="GO" id="GO:0031956">
    <property type="term" value="F:medium-chain fatty acid-CoA ligase activity"/>
    <property type="evidence" value="ECO:0007669"/>
    <property type="project" value="TreeGrafter"/>
</dbReference>